<feature type="domain" description="DNA mismatch repair protein MutS-like N-terminal" evidence="1">
    <location>
        <begin position="39"/>
        <end position="122"/>
    </location>
</feature>
<comment type="caution">
    <text evidence="2">The sequence shown here is derived from an EMBL/GenBank/DDBJ whole genome shotgun (WGS) entry which is preliminary data.</text>
</comment>
<sequence>MDSSSKLLPELKLDARQAWVLSRSSKPYRRCGIYSVDARADYYTVHGENASFIAKTYYCTTTALRQLGNGTNCISSVSVSRNMFENIARDLLLDRTDYTIEIYEGSGSNWRLTKAGTPGNIGFFEEILFANNDMQDAPVTIALFPNLRETNALLV</sequence>
<dbReference type="InterPro" id="IPR016151">
    <property type="entry name" value="DNA_mismatch_repair_MutS_N"/>
</dbReference>
<organism evidence="2 3">
    <name type="scientific">Vanilla planifolia</name>
    <name type="common">Vanilla</name>
    <dbReference type="NCBI Taxonomy" id="51239"/>
    <lineage>
        <taxon>Eukaryota</taxon>
        <taxon>Viridiplantae</taxon>
        <taxon>Streptophyta</taxon>
        <taxon>Embryophyta</taxon>
        <taxon>Tracheophyta</taxon>
        <taxon>Spermatophyta</taxon>
        <taxon>Magnoliopsida</taxon>
        <taxon>Liliopsida</taxon>
        <taxon>Asparagales</taxon>
        <taxon>Orchidaceae</taxon>
        <taxon>Vanilloideae</taxon>
        <taxon>Vanilleae</taxon>
        <taxon>Vanilla</taxon>
    </lineage>
</organism>
<gene>
    <name evidence="2" type="ORF">HPP92_018511</name>
</gene>
<keyword evidence="3" id="KW-1185">Reference proteome</keyword>
<proteinExistence type="predicted"/>
<evidence type="ECO:0000313" key="2">
    <source>
        <dbReference type="EMBL" id="KAG0466931.1"/>
    </source>
</evidence>
<dbReference type="GO" id="GO:0005524">
    <property type="term" value="F:ATP binding"/>
    <property type="evidence" value="ECO:0007669"/>
    <property type="project" value="InterPro"/>
</dbReference>
<accession>A0A835UPG0</accession>
<dbReference type="Gene3D" id="3.40.1170.10">
    <property type="entry name" value="DNA repair protein MutS, domain I"/>
    <property type="match status" value="1"/>
</dbReference>
<dbReference type="Pfam" id="PF01624">
    <property type="entry name" value="MutS_I"/>
    <property type="match status" value="1"/>
</dbReference>
<dbReference type="EMBL" id="JADCNL010000009">
    <property type="protein sequence ID" value="KAG0466931.1"/>
    <property type="molecule type" value="Genomic_DNA"/>
</dbReference>
<dbReference type="GO" id="GO:0006298">
    <property type="term" value="P:mismatch repair"/>
    <property type="evidence" value="ECO:0007669"/>
    <property type="project" value="InterPro"/>
</dbReference>
<dbReference type="AlphaFoldDB" id="A0A835UPG0"/>
<dbReference type="Proteomes" id="UP000636800">
    <property type="component" value="Unassembled WGS sequence"/>
</dbReference>
<reference evidence="2 3" key="1">
    <citation type="journal article" date="2020" name="Nat. Food">
        <title>A phased Vanilla planifolia genome enables genetic improvement of flavour and production.</title>
        <authorList>
            <person name="Hasing T."/>
            <person name="Tang H."/>
            <person name="Brym M."/>
            <person name="Khazi F."/>
            <person name="Huang T."/>
            <person name="Chambers A.H."/>
        </authorList>
    </citation>
    <scope>NUCLEOTIDE SEQUENCE [LARGE SCALE GENOMIC DNA]</scope>
    <source>
        <tissue evidence="2">Leaf</tissue>
    </source>
</reference>
<protein>
    <recommendedName>
        <fullName evidence="1">DNA mismatch repair protein MutS-like N-terminal domain-containing protein</fullName>
    </recommendedName>
</protein>
<dbReference type="InterPro" id="IPR007695">
    <property type="entry name" value="DNA_mismatch_repair_MutS-lik_N"/>
</dbReference>
<evidence type="ECO:0000259" key="1">
    <source>
        <dbReference type="Pfam" id="PF01624"/>
    </source>
</evidence>
<dbReference type="GO" id="GO:0030983">
    <property type="term" value="F:mismatched DNA binding"/>
    <property type="evidence" value="ECO:0007669"/>
    <property type="project" value="InterPro"/>
</dbReference>
<evidence type="ECO:0000313" key="3">
    <source>
        <dbReference type="Proteomes" id="UP000636800"/>
    </source>
</evidence>
<name>A0A835UPG0_VANPL</name>
<dbReference type="OrthoDB" id="288590at2759"/>